<keyword evidence="3" id="KW-0472">Membrane</keyword>
<dbReference type="Proteomes" id="UP000624709">
    <property type="component" value="Unassembled WGS sequence"/>
</dbReference>
<keyword evidence="5" id="KW-1185">Reference proteome</keyword>
<evidence type="ECO:0000313" key="5">
    <source>
        <dbReference type="Proteomes" id="UP000624709"/>
    </source>
</evidence>
<dbReference type="InterPro" id="IPR005754">
    <property type="entry name" value="Sortase"/>
</dbReference>
<feature type="region of interest" description="Disordered" evidence="2">
    <location>
        <begin position="140"/>
        <end position="180"/>
    </location>
</feature>
<evidence type="ECO:0000256" key="2">
    <source>
        <dbReference type="SAM" id="MobiDB-lite"/>
    </source>
</evidence>
<dbReference type="InterPro" id="IPR023365">
    <property type="entry name" value="Sortase_dom-sf"/>
</dbReference>
<comment type="caution">
    <text evidence="4">The sequence shown here is derived from an EMBL/GenBank/DDBJ whole genome shotgun (WGS) entry which is preliminary data.</text>
</comment>
<keyword evidence="3" id="KW-0812">Transmembrane</keyword>
<proteinExistence type="predicted"/>
<evidence type="ECO:0000256" key="1">
    <source>
        <dbReference type="ARBA" id="ARBA00022801"/>
    </source>
</evidence>
<sequence>MTNTEGTDPPIAGTPGADPAPAGGAGVELALAGAPGADPALAGGAGVDPALAGGAGVEPVLAGAPGAELALAGGAGVELAAAGADSPAATAAGSRWGRYALSAVVLVLAAVGVTALVIGARDQPHQPPLAASVVGAAPPEGAVTTSGTAPSAGAAATSTVGGSTSTSGGSTSTSGGDATTAGDALTVGPLMSTSVPTRVVIPALDVDVPLIGLGLQADGAMQVPTDAKTVGWYTRAPTPGALGPAVLAGHVDFKNKPGTFNKLTDLKAGDSINVDRADGSMAMFRVVKVDRYAKDRFPTDAVYGAINRAGLRLITCGGDFDSAAGHYEDNIVVYADLAMAHPA</sequence>
<reference evidence="4 5" key="1">
    <citation type="submission" date="2021-01" db="EMBL/GenBank/DDBJ databases">
        <title>Whole genome shotgun sequence of Actinoplanes palleronii NBRC 14916.</title>
        <authorList>
            <person name="Komaki H."/>
            <person name="Tamura T."/>
        </authorList>
    </citation>
    <scope>NUCLEOTIDE SEQUENCE [LARGE SCALE GENOMIC DNA]</scope>
    <source>
        <strain evidence="4 5">NBRC 14916</strain>
    </source>
</reference>
<protein>
    <recommendedName>
        <fullName evidence="6">Sortase family protein</fullName>
    </recommendedName>
</protein>
<feature type="region of interest" description="Disordered" evidence="2">
    <location>
        <begin position="1"/>
        <end position="25"/>
    </location>
</feature>
<name>A0ABQ4B0U6_9ACTN</name>
<feature type="compositionally biased region" description="Low complexity" evidence="2">
    <location>
        <begin position="141"/>
        <end position="180"/>
    </location>
</feature>
<accession>A0ABQ4B0U6</accession>
<gene>
    <name evidence="4" type="ORF">Apa02nite_003870</name>
</gene>
<evidence type="ECO:0000313" key="4">
    <source>
        <dbReference type="EMBL" id="GIE64279.1"/>
    </source>
</evidence>
<organism evidence="4 5">
    <name type="scientific">Actinoplanes palleronii</name>
    <dbReference type="NCBI Taxonomy" id="113570"/>
    <lineage>
        <taxon>Bacteria</taxon>
        <taxon>Bacillati</taxon>
        <taxon>Actinomycetota</taxon>
        <taxon>Actinomycetes</taxon>
        <taxon>Micromonosporales</taxon>
        <taxon>Micromonosporaceae</taxon>
        <taxon>Actinoplanes</taxon>
    </lineage>
</organism>
<dbReference type="Gene3D" id="2.40.260.10">
    <property type="entry name" value="Sortase"/>
    <property type="match status" value="1"/>
</dbReference>
<dbReference type="SUPFAM" id="SSF63817">
    <property type="entry name" value="Sortase"/>
    <property type="match status" value="1"/>
</dbReference>
<dbReference type="Pfam" id="PF04203">
    <property type="entry name" value="Sortase"/>
    <property type="match status" value="1"/>
</dbReference>
<dbReference type="NCBIfam" id="NF033748">
    <property type="entry name" value="class_F_sortase"/>
    <property type="match status" value="1"/>
</dbReference>
<evidence type="ECO:0008006" key="6">
    <source>
        <dbReference type="Google" id="ProtNLM"/>
    </source>
</evidence>
<dbReference type="InterPro" id="IPR042001">
    <property type="entry name" value="Sortase_F"/>
</dbReference>
<keyword evidence="3" id="KW-1133">Transmembrane helix</keyword>
<feature type="compositionally biased region" description="Low complexity" evidence="2">
    <location>
        <begin position="9"/>
        <end position="25"/>
    </location>
</feature>
<keyword evidence="1" id="KW-0378">Hydrolase</keyword>
<dbReference type="RefSeq" id="WP_239164059.1">
    <property type="nucleotide sequence ID" value="NZ_BAAATY010000005.1"/>
</dbReference>
<evidence type="ECO:0000256" key="3">
    <source>
        <dbReference type="SAM" id="Phobius"/>
    </source>
</evidence>
<dbReference type="CDD" id="cd05829">
    <property type="entry name" value="Sortase_F"/>
    <property type="match status" value="1"/>
</dbReference>
<dbReference type="EMBL" id="BOMS01000008">
    <property type="protein sequence ID" value="GIE64279.1"/>
    <property type="molecule type" value="Genomic_DNA"/>
</dbReference>
<feature type="transmembrane region" description="Helical" evidence="3">
    <location>
        <begin position="99"/>
        <end position="120"/>
    </location>
</feature>